<evidence type="ECO:0000259" key="2">
    <source>
        <dbReference type="Pfam" id="PF00440"/>
    </source>
</evidence>
<feature type="domain" description="HTH tetR-type" evidence="2">
    <location>
        <begin position="17"/>
        <end position="64"/>
    </location>
</feature>
<evidence type="ECO:0000313" key="3">
    <source>
        <dbReference type="EMBL" id="GAA1687871.1"/>
    </source>
</evidence>
<dbReference type="InterPro" id="IPR009057">
    <property type="entry name" value="Homeodomain-like_sf"/>
</dbReference>
<keyword evidence="1" id="KW-0238">DNA-binding</keyword>
<accession>A0ABP4TGW1</accession>
<sequence>MTTAPASARAVLARTLIMRTAERLYATHGLAEVSLRQIGEAAGQRNKSAVQYHFSGRDDLIKAILAEHAEAIERHRLALAARQGEPGPRDRVRHIVLPRIEHHIELGTPSWYGRFLAQVTVEPALREYAVRAHLNTASLRRLHDAHGSGVGRSKDMTRQLIVHMSAELETELAREQPPAAVAAAAWRRLGADLVTAITGLTDALGTAAGRVRQPDQSVPGRGLGG</sequence>
<dbReference type="EMBL" id="BAAAMU010000157">
    <property type="protein sequence ID" value="GAA1687871.1"/>
    <property type="molecule type" value="Genomic_DNA"/>
</dbReference>
<dbReference type="SUPFAM" id="SSF46689">
    <property type="entry name" value="Homeodomain-like"/>
    <property type="match status" value="1"/>
</dbReference>
<dbReference type="InterPro" id="IPR001647">
    <property type="entry name" value="HTH_TetR"/>
</dbReference>
<organism evidence="3 4">
    <name type="scientific">Nonomuraea maheshkhaliensis</name>
    <dbReference type="NCBI Taxonomy" id="419590"/>
    <lineage>
        <taxon>Bacteria</taxon>
        <taxon>Bacillati</taxon>
        <taxon>Actinomycetota</taxon>
        <taxon>Actinomycetes</taxon>
        <taxon>Streptosporangiales</taxon>
        <taxon>Streptosporangiaceae</taxon>
        <taxon>Nonomuraea</taxon>
    </lineage>
</organism>
<protein>
    <submittedName>
        <fullName evidence="3">TetR family transcriptional regulator</fullName>
    </submittedName>
</protein>
<proteinExistence type="predicted"/>
<name>A0ABP4TGW1_9ACTN</name>
<gene>
    <name evidence="3" type="ORF">GCM10009733_100670</name>
</gene>
<dbReference type="Proteomes" id="UP001500064">
    <property type="component" value="Unassembled WGS sequence"/>
</dbReference>
<dbReference type="Pfam" id="PF00440">
    <property type="entry name" value="TetR_N"/>
    <property type="match status" value="1"/>
</dbReference>
<reference evidence="4" key="1">
    <citation type="journal article" date="2019" name="Int. J. Syst. Evol. Microbiol.">
        <title>The Global Catalogue of Microorganisms (GCM) 10K type strain sequencing project: providing services to taxonomists for standard genome sequencing and annotation.</title>
        <authorList>
            <consortium name="The Broad Institute Genomics Platform"/>
            <consortium name="The Broad Institute Genome Sequencing Center for Infectious Disease"/>
            <person name="Wu L."/>
            <person name="Ma J."/>
        </authorList>
    </citation>
    <scope>NUCLEOTIDE SEQUENCE [LARGE SCALE GENOMIC DNA]</scope>
    <source>
        <strain evidence="4">JCM 13929</strain>
    </source>
</reference>
<evidence type="ECO:0000313" key="4">
    <source>
        <dbReference type="Proteomes" id="UP001500064"/>
    </source>
</evidence>
<comment type="caution">
    <text evidence="3">The sequence shown here is derived from an EMBL/GenBank/DDBJ whole genome shotgun (WGS) entry which is preliminary data.</text>
</comment>
<evidence type="ECO:0000256" key="1">
    <source>
        <dbReference type="ARBA" id="ARBA00023125"/>
    </source>
</evidence>
<keyword evidence="4" id="KW-1185">Reference proteome</keyword>
<dbReference type="RefSeq" id="WP_346114292.1">
    <property type="nucleotide sequence ID" value="NZ_BAAAMU010000157.1"/>
</dbReference>
<dbReference type="Gene3D" id="1.10.357.10">
    <property type="entry name" value="Tetracycline Repressor, domain 2"/>
    <property type="match status" value="1"/>
</dbReference>